<keyword evidence="2" id="KW-0961">Cell wall biogenesis/degradation</keyword>
<dbReference type="GO" id="GO:0009252">
    <property type="term" value="P:peptidoglycan biosynthetic process"/>
    <property type="evidence" value="ECO:0007669"/>
    <property type="project" value="UniProtKB-UniRule"/>
</dbReference>
<feature type="binding site" evidence="2">
    <location>
        <position position="226"/>
    </location>
    <ligand>
        <name>Zn(2+)</name>
        <dbReference type="ChEBI" id="CHEBI:29105"/>
    </ligand>
</feature>
<dbReference type="EMBL" id="CAJEWE010000003">
    <property type="protein sequence ID" value="CAD2070641.1"/>
    <property type="molecule type" value="Genomic_DNA"/>
</dbReference>
<feature type="domain" description="Mur ligase central" evidence="3">
    <location>
        <begin position="54"/>
        <end position="161"/>
    </location>
</feature>
<dbReference type="RefSeq" id="WP_186084358.1">
    <property type="nucleotide sequence ID" value="NZ_BMDB01000003.1"/>
</dbReference>
<feature type="active site" evidence="2">
    <location>
        <position position="351"/>
    </location>
</feature>
<dbReference type="EC" id="6.3.5.13" evidence="2"/>
<comment type="catalytic activity">
    <reaction evidence="2">
        <text>beta-D-GlcNAc-(1-&gt;4)-Mur2Ac(oyl-L-Ala-gamma-D-Glu-L-Lys-D-Ala-D-Ala)-di-trans,octa-cis-undecaprenyl diphosphate + L-glutamine + ATP + H2O = beta-D-GlcNAc-(1-&gt;4)-Mur2Ac(oyl-L-Ala-D-isoglutaminyl-L-Lys-D-Ala-D-Ala)-di-trans,octa-cis-undecaprenyl diphosphate + L-glutamate + ADP + phosphate + H(+)</text>
        <dbReference type="Rhea" id="RHEA:57928"/>
        <dbReference type="ChEBI" id="CHEBI:15377"/>
        <dbReference type="ChEBI" id="CHEBI:15378"/>
        <dbReference type="ChEBI" id="CHEBI:29985"/>
        <dbReference type="ChEBI" id="CHEBI:30616"/>
        <dbReference type="ChEBI" id="CHEBI:43474"/>
        <dbReference type="ChEBI" id="CHEBI:58359"/>
        <dbReference type="ChEBI" id="CHEBI:60033"/>
        <dbReference type="ChEBI" id="CHEBI:62233"/>
        <dbReference type="ChEBI" id="CHEBI:456216"/>
        <dbReference type="EC" id="6.3.5.13"/>
    </reaction>
</comment>
<dbReference type="PANTHER" id="PTHR23135:SF7">
    <property type="entry name" value="LIPID II ISOGLUTAMINYL SYNTHASE (GLUTAMINE-HYDROLYZING) SUBUNIT MURT"/>
    <property type="match status" value="1"/>
</dbReference>
<name>A0A6V7R007_9BACL</name>
<feature type="binding site" evidence="2">
    <location>
        <position position="201"/>
    </location>
    <ligand>
        <name>Zn(2+)</name>
        <dbReference type="ChEBI" id="CHEBI:29105"/>
    </ligand>
</feature>
<comment type="catalytic activity">
    <reaction evidence="2">
        <text>beta-D-GlcNAc-(1-&gt;4)-Mur2Ac(oyl-L-Ala-gamma-D-O-P-Glu-L-Lys-D-Ala-D-Ala)-di-trans,octa-cis-undecaprenyl diphosphate + NH4(+) = beta-D-GlcNAc-(1-&gt;4)-Mur2Ac(oyl-L-Ala-D-isoglutaminyl-L-Lys-D-Ala-D-Ala)-di-trans,octa-cis-undecaprenyl diphosphate + phosphate + H(+)</text>
        <dbReference type="Rhea" id="RHEA:57932"/>
        <dbReference type="ChEBI" id="CHEBI:15378"/>
        <dbReference type="ChEBI" id="CHEBI:28938"/>
        <dbReference type="ChEBI" id="CHEBI:43474"/>
        <dbReference type="ChEBI" id="CHEBI:62233"/>
        <dbReference type="ChEBI" id="CHEBI:143132"/>
    </reaction>
</comment>
<comment type="caution">
    <text evidence="5">The sequence shown here is derived from an EMBL/GenBank/DDBJ whole genome shotgun (WGS) entry which is preliminary data.</text>
</comment>
<evidence type="ECO:0000256" key="1">
    <source>
        <dbReference type="ARBA" id="ARBA00004752"/>
    </source>
</evidence>
<dbReference type="InterPro" id="IPR043703">
    <property type="entry name" value="Lipid_II_synth_MurT"/>
</dbReference>
<dbReference type="GO" id="GO:0140282">
    <property type="term" value="F:carbon-nitrogen ligase activity on lipid II"/>
    <property type="evidence" value="ECO:0007669"/>
    <property type="project" value="UniProtKB-UniRule"/>
</dbReference>
<dbReference type="Proteomes" id="UP000521032">
    <property type="component" value="Unassembled WGS sequence"/>
</dbReference>
<feature type="domain" description="Lipid II isoglutaminyl synthase (glutamine-hydrolyzing) subunit MurT C-terminal" evidence="4">
    <location>
        <begin position="316"/>
        <end position="425"/>
    </location>
</feature>
<evidence type="ECO:0000256" key="2">
    <source>
        <dbReference type="HAMAP-Rule" id="MF_02214"/>
    </source>
</evidence>
<evidence type="ECO:0000313" key="6">
    <source>
        <dbReference type="Proteomes" id="UP000521032"/>
    </source>
</evidence>
<feature type="binding site" evidence="2">
    <location>
        <position position="223"/>
    </location>
    <ligand>
        <name>Zn(2+)</name>
        <dbReference type="ChEBI" id="CHEBI:29105"/>
    </ligand>
</feature>
<feature type="binding site" evidence="2">
    <location>
        <position position="204"/>
    </location>
    <ligand>
        <name>Zn(2+)</name>
        <dbReference type="ChEBI" id="CHEBI:29105"/>
    </ligand>
</feature>
<keyword evidence="2" id="KW-0862">Zinc</keyword>
<accession>A0A6V7R007</accession>
<dbReference type="GO" id="GO:0071555">
    <property type="term" value="P:cell wall organization"/>
    <property type="evidence" value="ECO:0007669"/>
    <property type="project" value="UniProtKB-KW"/>
</dbReference>
<dbReference type="InterPro" id="IPR013564">
    <property type="entry name" value="MurT_C"/>
</dbReference>
<keyword evidence="2" id="KW-0479">Metal-binding</keyword>
<dbReference type="Pfam" id="PF08245">
    <property type="entry name" value="Mur_ligase_M"/>
    <property type="match status" value="1"/>
</dbReference>
<keyword evidence="6" id="KW-1185">Reference proteome</keyword>
<evidence type="ECO:0000259" key="4">
    <source>
        <dbReference type="Pfam" id="PF08353"/>
    </source>
</evidence>
<dbReference type="GO" id="GO:0008360">
    <property type="term" value="P:regulation of cell shape"/>
    <property type="evidence" value="ECO:0007669"/>
    <property type="project" value="UniProtKB-KW"/>
</dbReference>
<dbReference type="GO" id="GO:0005524">
    <property type="term" value="F:ATP binding"/>
    <property type="evidence" value="ECO:0007669"/>
    <property type="project" value="UniProtKB-UniRule"/>
</dbReference>
<evidence type="ECO:0000313" key="5">
    <source>
        <dbReference type="EMBL" id="CAD2070641.1"/>
    </source>
</evidence>
<keyword evidence="2" id="KW-0067">ATP-binding</keyword>
<evidence type="ECO:0000259" key="3">
    <source>
        <dbReference type="Pfam" id="PF08245"/>
    </source>
</evidence>
<gene>
    <name evidence="5" type="primary">murD_1</name>
    <name evidence="2" type="synonym">murT</name>
    <name evidence="5" type="ORF">JEOSCH030_00057</name>
</gene>
<dbReference type="Gene3D" id="3.40.1190.10">
    <property type="entry name" value="Mur-like, catalytic domain"/>
    <property type="match status" value="1"/>
</dbReference>
<dbReference type="GO" id="GO:0008270">
    <property type="term" value="F:zinc ion binding"/>
    <property type="evidence" value="ECO:0007669"/>
    <property type="project" value="UniProtKB-UniRule"/>
</dbReference>
<sequence>MSIRTKVAQIAGRSVKIALKLTTGGGSSLPGKVAHRISPNILSDLAKHYDVIIITGTNGKTLTTTLTSNILSKAFGKVITNRAGSNMSQGIVGAFLDAKKTSTKERGLAVIEVDEGSLNNVVEALNPKLIVHTNLFDDQTDRYGDTKAAYQLLVQAANKVPNAKILANGDLPLFNSVDLVNAVEYFGLLPNLTNEPIRIACPRCGGKLDYHTRTYSELGDYECSSCGVKRPELKYAVSDITETDLTSSTFTIDDESFTIPIAGVYNVYNALAAYAVAKELGVESAVIKNSLQTTERVFGRQEIIPLGEKTAILNVVKNPVGLNQVIDLIEKDKEPMTFVAILNNRPADGVDLSWLKDGHFDKLAKIEIEEVLTGGIRADRMTEALVEAGFERHTIDEFETLEELVNRITQAKNKNIQIIATYTAMLELRKELKDKGLLK</sequence>
<dbReference type="GO" id="GO:0016881">
    <property type="term" value="F:acid-amino acid ligase activity"/>
    <property type="evidence" value="ECO:0007669"/>
    <property type="project" value="InterPro"/>
</dbReference>
<comment type="subunit">
    <text evidence="2">Forms a heterodimer with GatD.</text>
</comment>
<comment type="function">
    <text evidence="2">The lipid II isoglutaminyl synthase complex catalyzes the formation of alpha-D-isoglutamine in the cell wall lipid II stem peptide. The MurT subunit catalyzes the ATP-dependent amidation of D-glutamate residue of lipid II, converting it to an isoglutamine residue.</text>
</comment>
<reference evidence="5 6" key="1">
    <citation type="submission" date="2020-07" db="EMBL/GenBank/DDBJ databases">
        <authorList>
            <person name="Criscuolo A."/>
        </authorList>
    </citation>
    <scope>NUCLEOTIDE SEQUENCE [LARGE SCALE GENOMIC DNA]</scope>
    <source>
        <strain evidence="6">CIP 111030</strain>
    </source>
</reference>
<organism evidence="5 6">
    <name type="scientific">Phocicoccus schoeneichii</name>
    <dbReference type="NCBI Taxonomy" id="1812261"/>
    <lineage>
        <taxon>Bacteria</taxon>
        <taxon>Bacillati</taxon>
        <taxon>Bacillota</taxon>
        <taxon>Bacilli</taxon>
        <taxon>Bacillales</taxon>
        <taxon>Salinicoccaceae</taxon>
        <taxon>Phocicoccus</taxon>
    </lineage>
</organism>
<dbReference type="AlphaFoldDB" id="A0A6V7R007"/>
<dbReference type="InterPro" id="IPR013221">
    <property type="entry name" value="Mur_ligase_cen"/>
</dbReference>
<keyword evidence="2" id="KW-0133">Cell shape</keyword>
<keyword evidence="2" id="KW-0573">Peptidoglycan synthesis</keyword>
<dbReference type="UniPathway" id="UPA00219"/>
<comment type="pathway">
    <text evidence="1 2">Cell wall biogenesis; peptidoglycan biosynthesis.</text>
</comment>
<dbReference type="PANTHER" id="PTHR23135">
    <property type="entry name" value="MUR LIGASE FAMILY MEMBER"/>
    <property type="match status" value="1"/>
</dbReference>
<proteinExistence type="inferred from homology"/>
<comment type="similarity">
    <text evidence="2">Belongs to the MurCDEF family. MurT subfamily.</text>
</comment>
<comment type="catalytic activity">
    <reaction evidence="2">
        <text>beta-D-GlcNAc-(1-&gt;4)-Mur2Ac(oyl-L-Ala-gamma-D-Glu-L-Lys-D-Ala-D-Ala)-di-trans,octa-cis-undecaprenyl diphosphate + ATP = beta-D-GlcNAc-(1-&gt;4)-Mur2Ac(oyl-L-Ala-gamma-D-O-P-Glu-L-Lys-D-Ala-D-Ala)-di-trans,octa-cis-undecaprenyl diphosphate + ADP</text>
        <dbReference type="Rhea" id="RHEA:59488"/>
        <dbReference type="ChEBI" id="CHEBI:30616"/>
        <dbReference type="ChEBI" id="CHEBI:60033"/>
        <dbReference type="ChEBI" id="CHEBI:143132"/>
        <dbReference type="ChEBI" id="CHEBI:456216"/>
    </reaction>
</comment>
<keyword evidence="2" id="KW-0547">Nucleotide-binding</keyword>
<dbReference type="HAMAP" id="MF_02214">
    <property type="entry name" value="Lipid_II_synth_MurT"/>
    <property type="match status" value="1"/>
</dbReference>
<dbReference type="SUPFAM" id="SSF53623">
    <property type="entry name" value="MurD-like peptide ligases, catalytic domain"/>
    <property type="match status" value="1"/>
</dbReference>
<protein>
    <recommendedName>
        <fullName evidence="2">Lipid II isoglutaminyl synthase (glutamine-hydrolyzing) subunit MurT</fullName>
        <ecNumber evidence="2">6.3.5.13</ecNumber>
    </recommendedName>
</protein>
<dbReference type="Pfam" id="PF08353">
    <property type="entry name" value="MurT_C"/>
    <property type="match status" value="1"/>
</dbReference>
<dbReference type="InterPro" id="IPR036565">
    <property type="entry name" value="Mur-like_cat_sf"/>
</dbReference>
<keyword evidence="2 5" id="KW-0436">Ligase</keyword>